<keyword evidence="1" id="KW-1015">Disulfide bond</keyword>
<feature type="chain" id="PRO_5028898749" evidence="2">
    <location>
        <begin position="21"/>
        <end position="278"/>
    </location>
</feature>
<organism evidence="4 5">
    <name type="scientific">Panagrellus redivivus</name>
    <name type="common">Microworm</name>
    <dbReference type="NCBI Taxonomy" id="6233"/>
    <lineage>
        <taxon>Eukaryota</taxon>
        <taxon>Metazoa</taxon>
        <taxon>Ecdysozoa</taxon>
        <taxon>Nematoda</taxon>
        <taxon>Chromadorea</taxon>
        <taxon>Rhabditida</taxon>
        <taxon>Tylenchina</taxon>
        <taxon>Panagrolaimomorpha</taxon>
        <taxon>Panagrolaimoidea</taxon>
        <taxon>Panagrolaimidae</taxon>
        <taxon>Panagrellus</taxon>
    </lineage>
</organism>
<dbReference type="PRINTS" id="PR00722">
    <property type="entry name" value="CHYMOTRYPSIN"/>
</dbReference>
<accession>A0A7E4VDK3</accession>
<reference evidence="5" key="2">
    <citation type="submission" date="2020-10" db="UniProtKB">
        <authorList>
            <consortium name="WormBaseParasite"/>
        </authorList>
    </citation>
    <scope>IDENTIFICATION</scope>
</reference>
<reference evidence="4" key="1">
    <citation type="journal article" date="2013" name="Genetics">
        <title>The draft genome and transcriptome of Panagrellus redivivus are shaped by the harsh demands of a free-living lifestyle.</title>
        <authorList>
            <person name="Srinivasan J."/>
            <person name="Dillman A.R."/>
            <person name="Macchietto M.G."/>
            <person name="Heikkinen L."/>
            <person name="Lakso M."/>
            <person name="Fracchia K.M."/>
            <person name="Antoshechkin I."/>
            <person name="Mortazavi A."/>
            <person name="Wong G."/>
            <person name="Sternberg P.W."/>
        </authorList>
    </citation>
    <scope>NUCLEOTIDE SEQUENCE [LARGE SCALE GENOMIC DNA]</scope>
    <source>
        <strain evidence="4">MT8872</strain>
    </source>
</reference>
<dbReference type="InterPro" id="IPR051333">
    <property type="entry name" value="CLIP_Serine_Protease"/>
</dbReference>
<dbReference type="PROSITE" id="PS50240">
    <property type="entry name" value="TRYPSIN_DOM"/>
    <property type="match status" value="1"/>
</dbReference>
<evidence type="ECO:0000256" key="2">
    <source>
        <dbReference type="SAM" id="SignalP"/>
    </source>
</evidence>
<keyword evidence="2" id="KW-0732">Signal</keyword>
<evidence type="ECO:0000256" key="1">
    <source>
        <dbReference type="ARBA" id="ARBA00023157"/>
    </source>
</evidence>
<evidence type="ECO:0000259" key="3">
    <source>
        <dbReference type="PROSITE" id="PS50240"/>
    </source>
</evidence>
<dbReference type="Gene3D" id="2.40.10.10">
    <property type="entry name" value="Trypsin-like serine proteases"/>
    <property type="match status" value="1"/>
</dbReference>
<feature type="domain" description="Peptidase S1" evidence="3">
    <location>
        <begin position="44"/>
        <end position="272"/>
    </location>
</feature>
<dbReference type="PROSITE" id="PS00135">
    <property type="entry name" value="TRYPSIN_SER"/>
    <property type="match status" value="1"/>
</dbReference>
<evidence type="ECO:0000313" key="4">
    <source>
        <dbReference type="Proteomes" id="UP000492821"/>
    </source>
</evidence>
<dbReference type="PANTHER" id="PTHR24260:SF136">
    <property type="entry name" value="GH08193P-RELATED"/>
    <property type="match status" value="1"/>
</dbReference>
<dbReference type="InterPro" id="IPR033116">
    <property type="entry name" value="TRYPSIN_SER"/>
</dbReference>
<feature type="signal peptide" evidence="2">
    <location>
        <begin position="1"/>
        <end position="20"/>
    </location>
</feature>
<dbReference type="Proteomes" id="UP000492821">
    <property type="component" value="Unassembled WGS sequence"/>
</dbReference>
<dbReference type="InterPro" id="IPR009003">
    <property type="entry name" value="Peptidase_S1_PA"/>
</dbReference>
<dbReference type="Pfam" id="PF00089">
    <property type="entry name" value="Trypsin"/>
    <property type="match status" value="1"/>
</dbReference>
<dbReference type="GO" id="GO:0006508">
    <property type="term" value="P:proteolysis"/>
    <property type="evidence" value="ECO:0007669"/>
    <property type="project" value="InterPro"/>
</dbReference>
<dbReference type="GO" id="GO:0004252">
    <property type="term" value="F:serine-type endopeptidase activity"/>
    <property type="evidence" value="ECO:0007669"/>
    <property type="project" value="InterPro"/>
</dbReference>
<dbReference type="InterPro" id="IPR043504">
    <property type="entry name" value="Peptidase_S1_PA_chymotrypsin"/>
</dbReference>
<dbReference type="SMART" id="SM00020">
    <property type="entry name" value="Tryp_SPc"/>
    <property type="match status" value="1"/>
</dbReference>
<dbReference type="SUPFAM" id="SSF50494">
    <property type="entry name" value="Trypsin-like serine proteases"/>
    <property type="match status" value="1"/>
</dbReference>
<dbReference type="AlphaFoldDB" id="A0A7E4VDK3"/>
<keyword evidence="4" id="KW-1185">Reference proteome</keyword>
<dbReference type="PANTHER" id="PTHR24260">
    <property type="match status" value="1"/>
</dbReference>
<protein>
    <submittedName>
        <fullName evidence="5">Peptidase S1 domain-containing protein</fullName>
    </submittedName>
</protein>
<proteinExistence type="predicted"/>
<name>A0A7E4VDK3_PANRE</name>
<evidence type="ECO:0000313" key="5">
    <source>
        <dbReference type="WBParaSite" id="Pan_g19755.t1"/>
    </source>
</evidence>
<dbReference type="WBParaSite" id="Pan_g19755.t1">
    <property type="protein sequence ID" value="Pan_g19755.t1"/>
    <property type="gene ID" value="Pan_g19755"/>
</dbReference>
<sequence>MLFSVNLLFLAITCFISGYAHKCGGPSECWSTLVDKYGYSNRMIVEGYIPKSHELPYLAYVYHKNDTHYSWCTGSIISSKHILTARHCLGNVDSNGNLKYFIGVQIGSKYRGEKTNFNLKVAYYTTDPQADIAILELQDKINFFLIDAMPICLSKRRPEIDETLIAAGFGVHVNKNNEERYEDSYVIGNMTVLENCHVGKIVDYKFCGGGLNSGTASGDSGGPVMTTSNNRYYQVGMTVAKRHPEKVKDGHYFYGIYIAIGPFCDFIKDNTRGMAYCQ</sequence>
<dbReference type="InterPro" id="IPR001254">
    <property type="entry name" value="Trypsin_dom"/>
</dbReference>
<dbReference type="InterPro" id="IPR001314">
    <property type="entry name" value="Peptidase_S1A"/>
</dbReference>